<dbReference type="EMBL" id="CAJOBH010008453">
    <property type="protein sequence ID" value="CAF4113765.1"/>
    <property type="molecule type" value="Genomic_DNA"/>
</dbReference>
<evidence type="ECO:0000313" key="3">
    <source>
        <dbReference type="EMBL" id="CAF4113765.1"/>
    </source>
</evidence>
<sequence>MLCYIIIGILLNAIFIAFNPKHDKRQWSSIIPFVKIIDTQLPHFSFSQLIILIITQGMANTLIGSVNENTGDKGRLPDFELSCRDRIDKKRMAKFSSRNNLFDIEIEAITKAKTLKKI</sequence>
<dbReference type="Proteomes" id="UP000681720">
    <property type="component" value="Unassembled WGS sequence"/>
</dbReference>
<protein>
    <submittedName>
        <fullName evidence="2">Uncharacterized protein</fullName>
    </submittedName>
</protein>
<comment type="caution">
    <text evidence="2">The sequence shown here is derived from an EMBL/GenBank/DDBJ whole genome shotgun (WGS) entry which is preliminary data.</text>
</comment>
<reference evidence="2" key="1">
    <citation type="submission" date="2021-02" db="EMBL/GenBank/DDBJ databases">
        <authorList>
            <person name="Nowell W R."/>
        </authorList>
    </citation>
    <scope>NUCLEOTIDE SEQUENCE</scope>
</reference>
<name>A0A816BC19_9BILA</name>
<evidence type="ECO:0000313" key="2">
    <source>
        <dbReference type="EMBL" id="CAF1608089.1"/>
    </source>
</evidence>
<dbReference type="Proteomes" id="UP000663855">
    <property type="component" value="Unassembled WGS sequence"/>
</dbReference>
<dbReference type="EMBL" id="CAJOBJ010027974">
    <property type="protein sequence ID" value="CAF4255998.1"/>
    <property type="molecule type" value="Genomic_DNA"/>
</dbReference>
<gene>
    <name evidence="3" type="ORF">BYL167_LOCUS19726</name>
    <name evidence="1" type="ORF">CJN711_LOCUS14568</name>
    <name evidence="4" type="ORF">GIL414_LOCUS23895</name>
    <name evidence="2" type="ORF">KQP761_LOCUS23043</name>
</gene>
<dbReference type="AlphaFoldDB" id="A0A816BC19"/>
<dbReference type="EMBL" id="CAJNOW010012271">
    <property type="protein sequence ID" value="CAF1608089.1"/>
    <property type="molecule type" value="Genomic_DNA"/>
</dbReference>
<evidence type="ECO:0000313" key="5">
    <source>
        <dbReference type="Proteomes" id="UP000663834"/>
    </source>
</evidence>
<dbReference type="Proteomes" id="UP000663834">
    <property type="component" value="Unassembled WGS sequence"/>
</dbReference>
<dbReference type="EMBL" id="CAJNOV010006628">
    <property type="protein sequence ID" value="CAF1252714.1"/>
    <property type="molecule type" value="Genomic_DNA"/>
</dbReference>
<proteinExistence type="predicted"/>
<evidence type="ECO:0000313" key="1">
    <source>
        <dbReference type="EMBL" id="CAF1252714.1"/>
    </source>
</evidence>
<dbReference type="Proteomes" id="UP000681967">
    <property type="component" value="Unassembled WGS sequence"/>
</dbReference>
<organism evidence="2 5">
    <name type="scientific">Rotaria magnacalcarata</name>
    <dbReference type="NCBI Taxonomy" id="392030"/>
    <lineage>
        <taxon>Eukaryota</taxon>
        <taxon>Metazoa</taxon>
        <taxon>Spiralia</taxon>
        <taxon>Gnathifera</taxon>
        <taxon>Rotifera</taxon>
        <taxon>Eurotatoria</taxon>
        <taxon>Bdelloidea</taxon>
        <taxon>Philodinida</taxon>
        <taxon>Philodinidae</taxon>
        <taxon>Rotaria</taxon>
    </lineage>
</organism>
<evidence type="ECO:0000313" key="4">
    <source>
        <dbReference type="EMBL" id="CAF4255998.1"/>
    </source>
</evidence>
<accession>A0A816BC19</accession>